<keyword evidence="3" id="KW-1185">Reference proteome</keyword>
<protein>
    <submittedName>
        <fullName evidence="2">Uncharacterized protein</fullName>
    </submittedName>
</protein>
<reference evidence="2" key="1">
    <citation type="journal article" date="2021" name="bioRxiv">
        <title>Whole Genome Assembly and Annotation of Northern Wild Rice, Zizania palustris L., Supports a Whole Genome Duplication in the Zizania Genus.</title>
        <authorList>
            <person name="Haas M."/>
            <person name="Kono T."/>
            <person name="Macchietto M."/>
            <person name="Millas R."/>
            <person name="McGilp L."/>
            <person name="Shao M."/>
            <person name="Duquette J."/>
            <person name="Hirsch C.N."/>
            <person name="Kimball J."/>
        </authorList>
    </citation>
    <scope>NUCLEOTIDE SEQUENCE</scope>
    <source>
        <tissue evidence="2">Fresh leaf tissue</tissue>
    </source>
</reference>
<dbReference type="AlphaFoldDB" id="A0A8J5RQ46"/>
<feature type="region of interest" description="Disordered" evidence="1">
    <location>
        <begin position="1"/>
        <end position="96"/>
    </location>
</feature>
<feature type="compositionally biased region" description="Polar residues" evidence="1">
    <location>
        <begin position="85"/>
        <end position="96"/>
    </location>
</feature>
<accession>A0A8J5RQ46</accession>
<dbReference type="EMBL" id="JAAALK010001158">
    <property type="protein sequence ID" value="KAG8043149.1"/>
    <property type="molecule type" value="Genomic_DNA"/>
</dbReference>
<proteinExistence type="predicted"/>
<sequence length="96" mass="10202">MTGVGGYVTKPQVPPLVSSPAPETPVTTSGRRLHRRRSLVLTRGTISSPWTRGCPPLPPTTTRSSRNRKTKSMSLPRHCALPVPSTGSRTDATGGV</sequence>
<gene>
    <name evidence="2" type="ORF">GUJ93_ZPchr0585g33751</name>
</gene>
<evidence type="ECO:0000256" key="1">
    <source>
        <dbReference type="SAM" id="MobiDB-lite"/>
    </source>
</evidence>
<evidence type="ECO:0000313" key="3">
    <source>
        <dbReference type="Proteomes" id="UP000729402"/>
    </source>
</evidence>
<reference evidence="2" key="2">
    <citation type="submission" date="2021-02" db="EMBL/GenBank/DDBJ databases">
        <authorList>
            <person name="Kimball J.A."/>
            <person name="Haas M.W."/>
            <person name="Macchietto M."/>
            <person name="Kono T."/>
            <person name="Duquette J."/>
            <person name="Shao M."/>
        </authorList>
    </citation>
    <scope>NUCLEOTIDE SEQUENCE</scope>
    <source>
        <tissue evidence="2">Fresh leaf tissue</tissue>
    </source>
</reference>
<organism evidence="2 3">
    <name type="scientific">Zizania palustris</name>
    <name type="common">Northern wild rice</name>
    <dbReference type="NCBI Taxonomy" id="103762"/>
    <lineage>
        <taxon>Eukaryota</taxon>
        <taxon>Viridiplantae</taxon>
        <taxon>Streptophyta</taxon>
        <taxon>Embryophyta</taxon>
        <taxon>Tracheophyta</taxon>
        <taxon>Spermatophyta</taxon>
        <taxon>Magnoliopsida</taxon>
        <taxon>Liliopsida</taxon>
        <taxon>Poales</taxon>
        <taxon>Poaceae</taxon>
        <taxon>BOP clade</taxon>
        <taxon>Oryzoideae</taxon>
        <taxon>Oryzeae</taxon>
        <taxon>Zizaniinae</taxon>
        <taxon>Zizania</taxon>
    </lineage>
</organism>
<dbReference type="Proteomes" id="UP000729402">
    <property type="component" value="Unassembled WGS sequence"/>
</dbReference>
<comment type="caution">
    <text evidence="2">The sequence shown here is derived from an EMBL/GenBank/DDBJ whole genome shotgun (WGS) entry which is preliminary data.</text>
</comment>
<name>A0A8J5RQ46_ZIZPA</name>
<evidence type="ECO:0000313" key="2">
    <source>
        <dbReference type="EMBL" id="KAG8043149.1"/>
    </source>
</evidence>